<accession>A0ABS2KJJ0</accession>
<name>A0ABS2KJJ0_9GAMM</name>
<protein>
    <submittedName>
        <fullName evidence="2">Uncharacterized protein</fullName>
    </submittedName>
</protein>
<dbReference type="RefSeq" id="WP_204632840.1">
    <property type="nucleotide sequence ID" value="NZ_BSOC01000005.1"/>
</dbReference>
<organism evidence="2 3">
    <name type="scientific">Dyella mobilis</name>
    <dbReference type="NCBI Taxonomy" id="1849582"/>
    <lineage>
        <taxon>Bacteria</taxon>
        <taxon>Pseudomonadati</taxon>
        <taxon>Pseudomonadota</taxon>
        <taxon>Gammaproteobacteria</taxon>
        <taxon>Lysobacterales</taxon>
        <taxon>Rhodanobacteraceae</taxon>
        <taxon>Dyella</taxon>
    </lineage>
</organism>
<sequence>MAFNLGRNPSGPSGPNVLDLRMRAKQTAKRLAARGAGNEVVAKENTLEPLYENGFTATATTKQLMVDTERTARQKLKRDEVRPLHSASKPGAVPTPF</sequence>
<reference evidence="2" key="1">
    <citation type="submission" date="2020-10" db="EMBL/GenBank/DDBJ databases">
        <title>Phylogeny of dyella-like bacteria.</title>
        <authorList>
            <person name="Fu J."/>
        </authorList>
    </citation>
    <scope>NUCLEOTIDE SEQUENCE</scope>
    <source>
        <strain evidence="2">DHON07</strain>
    </source>
</reference>
<proteinExistence type="predicted"/>
<dbReference type="EMBL" id="JADIKF010000040">
    <property type="protein sequence ID" value="MBM7131249.1"/>
    <property type="molecule type" value="Genomic_DNA"/>
</dbReference>
<keyword evidence="3" id="KW-1185">Reference proteome</keyword>
<feature type="region of interest" description="Disordered" evidence="1">
    <location>
        <begin position="74"/>
        <end position="97"/>
    </location>
</feature>
<evidence type="ECO:0000256" key="1">
    <source>
        <dbReference type="SAM" id="MobiDB-lite"/>
    </source>
</evidence>
<evidence type="ECO:0000313" key="3">
    <source>
        <dbReference type="Proteomes" id="UP001430193"/>
    </source>
</evidence>
<gene>
    <name evidence="2" type="ORF">ISS99_17110</name>
</gene>
<comment type="caution">
    <text evidence="2">The sequence shown here is derived from an EMBL/GenBank/DDBJ whole genome shotgun (WGS) entry which is preliminary data.</text>
</comment>
<feature type="compositionally biased region" description="Basic and acidic residues" evidence="1">
    <location>
        <begin position="74"/>
        <end position="83"/>
    </location>
</feature>
<evidence type="ECO:0000313" key="2">
    <source>
        <dbReference type="EMBL" id="MBM7131249.1"/>
    </source>
</evidence>
<dbReference type="Proteomes" id="UP001430193">
    <property type="component" value="Unassembled WGS sequence"/>
</dbReference>